<name>A0A088RRP0_LEIPA</name>
<dbReference type="Proteomes" id="UP000063063">
    <property type="component" value="Chromosome 23"/>
</dbReference>
<accession>A0A088RRP0</accession>
<feature type="compositionally biased region" description="Basic and acidic residues" evidence="1">
    <location>
        <begin position="45"/>
        <end position="94"/>
    </location>
</feature>
<dbReference type="VEuPathDB" id="TriTrypDB:LPMP_231150"/>
<protein>
    <submittedName>
        <fullName evidence="2">Uncharacterized protein</fullName>
    </submittedName>
</protein>
<feature type="region of interest" description="Disordered" evidence="1">
    <location>
        <begin position="1"/>
        <end position="100"/>
    </location>
</feature>
<dbReference type="AlphaFoldDB" id="A0A088RRP0"/>
<evidence type="ECO:0000313" key="2">
    <source>
        <dbReference type="EMBL" id="AIN98565.1"/>
    </source>
</evidence>
<dbReference type="KEGG" id="lpan:LPMP_231150"/>
<keyword evidence="3" id="KW-1185">Reference proteome</keyword>
<evidence type="ECO:0000313" key="3">
    <source>
        <dbReference type="Proteomes" id="UP000063063"/>
    </source>
</evidence>
<proteinExistence type="predicted"/>
<sequence>MGSSCGKTQTAAKEEAHGEQENFQKEGEQVVNNGNVEVESQCQQPEKDAGEKCVEEDKVQKEEDKFEKDSQDKSDDMKKQADANGDELEKKALEEEAEAS</sequence>
<organism evidence="2 3">
    <name type="scientific">Leishmania panamensis</name>
    <dbReference type="NCBI Taxonomy" id="5679"/>
    <lineage>
        <taxon>Eukaryota</taxon>
        <taxon>Discoba</taxon>
        <taxon>Euglenozoa</taxon>
        <taxon>Kinetoplastea</taxon>
        <taxon>Metakinetoplastina</taxon>
        <taxon>Trypanosomatida</taxon>
        <taxon>Trypanosomatidae</taxon>
        <taxon>Leishmaniinae</taxon>
        <taxon>Leishmania</taxon>
        <taxon>Leishmania guyanensis species complex</taxon>
    </lineage>
</organism>
<dbReference type="GeneID" id="22575320"/>
<reference evidence="2 3" key="1">
    <citation type="journal article" date="2015" name="Sci. Rep.">
        <title>The genome of Leishmania panamensis: insights into genomics of the L. (Viannia) subgenus.</title>
        <authorList>
            <person name="Llanes A."/>
            <person name="Restrepo C.M."/>
            <person name="Vecchio G.D."/>
            <person name="Anguizola F.J."/>
            <person name="Lleonart R."/>
        </authorList>
    </citation>
    <scope>NUCLEOTIDE SEQUENCE [LARGE SCALE GENOMIC DNA]</scope>
    <source>
        <strain evidence="2 3">MHOM/PA/94/PSC-1</strain>
    </source>
</reference>
<gene>
    <name evidence="2" type="ORF">LPMP_231150</name>
</gene>
<dbReference type="RefSeq" id="XP_010699272.1">
    <property type="nucleotide sequence ID" value="XM_010700970.1"/>
</dbReference>
<dbReference type="EMBL" id="CP009392">
    <property type="protein sequence ID" value="AIN98565.1"/>
    <property type="molecule type" value="Genomic_DNA"/>
</dbReference>
<feature type="compositionally biased region" description="Low complexity" evidence="1">
    <location>
        <begin position="29"/>
        <end position="39"/>
    </location>
</feature>
<evidence type="ECO:0000256" key="1">
    <source>
        <dbReference type="SAM" id="MobiDB-lite"/>
    </source>
</evidence>
<feature type="compositionally biased region" description="Polar residues" evidence="1">
    <location>
        <begin position="1"/>
        <end position="11"/>
    </location>
</feature>
<feature type="compositionally biased region" description="Basic and acidic residues" evidence="1">
    <location>
        <begin position="12"/>
        <end position="28"/>
    </location>
</feature>